<feature type="domain" description="3-keto-alpha-glucoside-1,2-lyase/3-keto-2-hydroxy-glucal hydratase" evidence="1">
    <location>
        <begin position="31"/>
        <end position="258"/>
    </location>
</feature>
<protein>
    <recommendedName>
        <fullName evidence="1">3-keto-alpha-glucoside-1,2-lyase/3-keto-2-hydroxy-glucal hydratase domain-containing protein</fullName>
    </recommendedName>
</protein>
<keyword evidence="3" id="KW-1185">Reference proteome</keyword>
<sequence length="261" mass="29380">MKKVLFGVCCILFFAACKSGDKVSKTETQSEWEELFNGKDLTGWSPKIGGYEFGVNAMNTFQVHDGVIEANYDEYDTFTTQYGHLFYKEPFSSYHLEVDYRFKGNQTPGGAGWAVRNSGVMFHCQDPKTMTLSQYFPICVEFQFLGGNGKVERSTGNLCTPNSHVEIDGELVTTHCINSNSKTYHGDGWVTSGLIVYADSIVHHLIEGDTVMTYRHPIFDENGAEGNYHLKDGEPMKSGYIALQSESNPVEFRNVRIKRLK</sequence>
<proteinExistence type="predicted"/>
<dbReference type="EMBL" id="BSOH01000002">
    <property type="protein sequence ID" value="GLR15933.1"/>
    <property type="molecule type" value="Genomic_DNA"/>
</dbReference>
<organism evidence="2 3">
    <name type="scientific">Portibacter lacus</name>
    <dbReference type="NCBI Taxonomy" id="1099794"/>
    <lineage>
        <taxon>Bacteria</taxon>
        <taxon>Pseudomonadati</taxon>
        <taxon>Bacteroidota</taxon>
        <taxon>Saprospiria</taxon>
        <taxon>Saprospirales</taxon>
        <taxon>Haliscomenobacteraceae</taxon>
        <taxon>Portibacter</taxon>
    </lineage>
</organism>
<dbReference type="AlphaFoldDB" id="A0AA37SNL5"/>
<evidence type="ECO:0000259" key="1">
    <source>
        <dbReference type="Pfam" id="PF06439"/>
    </source>
</evidence>
<dbReference type="Gene3D" id="2.60.120.560">
    <property type="entry name" value="Exo-inulinase, domain 1"/>
    <property type="match status" value="1"/>
</dbReference>
<dbReference type="Pfam" id="PF06439">
    <property type="entry name" value="3keto-disac_hyd"/>
    <property type="match status" value="1"/>
</dbReference>
<dbReference type="GO" id="GO:0016787">
    <property type="term" value="F:hydrolase activity"/>
    <property type="evidence" value="ECO:0007669"/>
    <property type="project" value="InterPro"/>
</dbReference>
<reference evidence="2" key="1">
    <citation type="journal article" date="2014" name="Int. J. Syst. Evol. Microbiol.">
        <title>Complete genome sequence of Corynebacterium casei LMG S-19264T (=DSM 44701T), isolated from a smear-ripened cheese.</title>
        <authorList>
            <consortium name="US DOE Joint Genome Institute (JGI-PGF)"/>
            <person name="Walter F."/>
            <person name="Albersmeier A."/>
            <person name="Kalinowski J."/>
            <person name="Ruckert C."/>
        </authorList>
    </citation>
    <scope>NUCLEOTIDE SEQUENCE</scope>
    <source>
        <strain evidence="2">NBRC 108769</strain>
    </source>
</reference>
<reference evidence="2" key="2">
    <citation type="submission" date="2023-01" db="EMBL/GenBank/DDBJ databases">
        <title>Draft genome sequence of Portibacter lacus strain NBRC 108769.</title>
        <authorList>
            <person name="Sun Q."/>
            <person name="Mori K."/>
        </authorList>
    </citation>
    <scope>NUCLEOTIDE SEQUENCE</scope>
    <source>
        <strain evidence="2">NBRC 108769</strain>
    </source>
</reference>
<evidence type="ECO:0000313" key="3">
    <source>
        <dbReference type="Proteomes" id="UP001156666"/>
    </source>
</evidence>
<comment type="caution">
    <text evidence="2">The sequence shown here is derived from an EMBL/GenBank/DDBJ whole genome shotgun (WGS) entry which is preliminary data.</text>
</comment>
<dbReference type="RefSeq" id="WP_235295495.1">
    <property type="nucleotide sequence ID" value="NZ_BSOH01000002.1"/>
</dbReference>
<dbReference type="Proteomes" id="UP001156666">
    <property type="component" value="Unassembled WGS sequence"/>
</dbReference>
<name>A0AA37SNL5_9BACT</name>
<dbReference type="PROSITE" id="PS51257">
    <property type="entry name" value="PROKAR_LIPOPROTEIN"/>
    <property type="match status" value="1"/>
</dbReference>
<dbReference type="InterPro" id="IPR010496">
    <property type="entry name" value="AL/BT2_dom"/>
</dbReference>
<accession>A0AA37SNL5</accession>
<gene>
    <name evidence="2" type="ORF">GCM10007940_05480</name>
</gene>
<evidence type="ECO:0000313" key="2">
    <source>
        <dbReference type="EMBL" id="GLR15933.1"/>
    </source>
</evidence>